<dbReference type="Gene3D" id="3.40.50.11660">
    <property type="entry name" value="Glycosyl transferase family 10, C-terminal domain"/>
    <property type="match status" value="1"/>
</dbReference>
<sequence>MTDSDISVYFAPYWTSSRDFLADIRKQTPGKSATWGDVDPVHDPSDADYHIGFDKITSEVDSDRLILFDAEPPCIPRSKPVSSDDVLYRASLSEQYKPQRWFLDKNYDTLSSLGPIEKTQDLSWITTDKGRDLLPGLNGFRHWMIENNILKHRAKDQIFFPGLRPITSRRALLNLPTDGHIIRMDFLDALCERYPSVLDLFGRGSFSTECYLGEINNKWTGLGPYRYTLAIENYKGPNFFTEKLADAFLSWCMPICWGCTNLDKYFPEKSYIQIDIEEKNAPEQIKEVTQSNLREKNIDAIAEARRRILKYYQIWPTINRCISKIE</sequence>
<dbReference type="AlphaFoldDB" id="A0A5N5UKU5"/>
<feature type="domain" description="Fucosyltransferase C-terminal" evidence="1">
    <location>
        <begin position="198"/>
        <end position="275"/>
    </location>
</feature>
<evidence type="ECO:0000313" key="2">
    <source>
        <dbReference type="EMBL" id="KAB7519442.1"/>
    </source>
</evidence>
<evidence type="ECO:0000259" key="1">
    <source>
        <dbReference type="Pfam" id="PF00852"/>
    </source>
</evidence>
<dbReference type="EMBL" id="QMDY01000002">
    <property type="protein sequence ID" value="KAB7519442.1"/>
    <property type="molecule type" value="Genomic_DNA"/>
</dbReference>
<proteinExistence type="predicted"/>
<gene>
    <name evidence="2" type="ORF">DP108_04890</name>
</gene>
<dbReference type="InterPro" id="IPR038577">
    <property type="entry name" value="GT10-like_C_sf"/>
</dbReference>
<comment type="caution">
    <text evidence="2">The sequence shown here is derived from an EMBL/GenBank/DDBJ whole genome shotgun (WGS) entry which is preliminary data.</text>
</comment>
<dbReference type="RefSeq" id="WP_152156078.1">
    <property type="nucleotide sequence ID" value="NZ_QMDY01000002.1"/>
</dbReference>
<dbReference type="Proteomes" id="UP000326207">
    <property type="component" value="Unassembled WGS sequence"/>
</dbReference>
<dbReference type="SUPFAM" id="SSF53756">
    <property type="entry name" value="UDP-Glycosyltransferase/glycogen phosphorylase"/>
    <property type="match status" value="1"/>
</dbReference>
<organism evidence="2 3">
    <name type="scientific">Halosegnis rubeus</name>
    <dbReference type="NCBI Taxonomy" id="2212850"/>
    <lineage>
        <taxon>Archaea</taxon>
        <taxon>Methanobacteriati</taxon>
        <taxon>Methanobacteriota</taxon>
        <taxon>Stenosarchaea group</taxon>
        <taxon>Halobacteria</taxon>
        <taxon>Halobacteriales</taxon>
        <taxon>Natronomonadaceae</taxon>
        <taxon>Halosegnis</taxon>
    </lineage>
</organism>
<protein>
    <recommendedName>
        <fullName evidence="1">Fucosyltransferase C-terminal domain-containing protein</fullName>
    </recommendedName>
</protein>
<dbReference type="Pfam" id="PF00852">
    <property type="entry name" value="Glyco_transf_10"/>
    <property type="match status" value="1"/>
</dbReference>
<reference evidence="2 3" key="1">
    <citation type="submission" date="2019-10" db="EMBL/GenBank/DDBJ databases">
        <title>Unraveling microbial dark matter from salterns through culturing: the case of the genus Halosegnis.</title>
        <authorList>
            <person name="Duran-Viseras A."/>
            <person name="Andrei A.-S."/>
            <person name="Vera-Gargallo B."/>
            <person name="Ghai R."/>
            <person name="Sanchez-Porro C."/>
            <person name="Ventosa A."/>
        </authorList>
    </citation>
    <scope>NUCLEOTIDE SEQUENCE [LARGE SCALE GENOMIC DNA]</scope>
    <source>
        <strain evidence="2 3">F19-13</strain>
    </source>
</reference>
<evidence type="ECO:0000313" key="3">
    <source>
        <dbReference type="Proteomes" id="UP000326207"/>
    </source>
</evidence>
<name>A0A5N5UKU5_9EURY</name>
<dbReference type="InterPro" id="IPR055270">
    <property type="entry name" value="Glyco_tran_10_C"/>
</dbReference>
<accession>A0A5N5UKU5</accession>